<organism evidence="1 2">
    <name type="scientific">Peltaster fructicola</name>
    <dbReference type="NCBI Taxonomy" id="286661"/>
    <lineage>
        <taxon>Eukaryota</taxon>
        <taxon>Fungi</taxon>
        <taxon>Dikarya</taxon>
        <taxon>Ascomycota</taxon>
        <taxon>Pezizomycotina</taxon>
        <taxon>Dothideomycetes</taxon>
        <taxon>Dothideomycetes incertae sedis</taxon>
        <taxon>Peltaster</taxon>
    </lineage>
</organism>
<dbReference type="AlphaFoldDB" id="A0A6H0XZX8"/>
<evidence type="ECO:0000313" key="1">
    <source>
        <dbReference type="EMBL" id="QIX00332.1"/>
    </source>
</evidence>
<name>A0A6H0XZX8_9PEZI</name>
<gene>
    <name evidence="1" type="ORF">AMS68_005849</name>
</gene>
<reference evidence="1 2" key="1">
    <citation type="journal article" date="2016" name="Sci. Rep.">
        <title>Peltaster fructicola genome reveals evolution from an invasive phytopathogen to an ectophytic parasite.</title>
        <authorList>
            <person name="Xu C."/>
            <person name="Chen H."/>
            <person name="Gleason M.L."/>
            <person name="Xu J.R."/>
            <person name="Liu H."/>
            <person name="Zhang R."/>
            <person name="Sun G."/>
        </authorList>
    </citation>
    <scope>NUCLEOTIDE SEQUENCE [LARGE SCALE GENOMIC DNA]</scope>
    <source>
        <strain evidence="1 2">LNHT1506</strain>
    </source>
</reference>
<dbReference type="EMBL" id="CP051142">
    <property type="protein sequence ID" value="QIX00332.1"/>
    <property type="molecule type" value="Genomic_DNA"/>
</dbReference>
<protein>
    <submittedName>
        <fullName evidence="1">Uncharacterized protein</fullName>
    </submittedName>
</protein>
<evidence type="ECO:0000313" key="2">
    <source>
        <dbReference type="Proteomes" id="UP000503462"/>
    </source>
</evidence>
<sequence>MATDEMAMLPEMPVVVYRLYGITIASSHQISASLERGQHTVPKGLQAEMMRNMMSRIAPAFAKDRPVDCGDCAGTPSHPQKFGCWLGILIRGRKTSTLPWAAAFTPTRFERLPAST</sequence>
<keyword evidence="2" id="KW-1185">Reference proteome</keyword>
<dbReference type="Proteomes" id="UP000503462">
    <property type="component" value="Chromosome 4"/>
</dbReference>
<accession>A0A6H0XZX8</accession>
<proteinExistence type="predicted"/>